<dbReference type="Gene3D" id="1.25.40.10">
    <property type="entry name" value="Tetratricopeptide repeat domain"/>
    <property type="match status" value="4"/>
</dbReference>
<keyword evidence="4" id="KW-1185">Reference proteome</keyword>
<feature type="repeat" description="PPR" evidence="2">
    <location>
        <begin position="42"/>
        <end position="76"/>
    </location>
</feature>
<dbReference type="Pfam" id="PF12854">
    <property type="entry name" value="PPR_1"/>
    <property type="match status" value="1"/>
</dbReference>
<dbReference type="GO" id="GO:0009451">
    <property type="term" value="P:RNA modification"/>
    <property type="evidence" value="ECO:0007669"/>
    <property type="project" value="InterPro"/>
</dbReference>
<reference evidence="3 4" key="1">
    <citation type="submission" date="2020-10" db="EMBL/GenBank/DDBJ databases">
        <title>The Coptis chinensis genome and diversification of protoberbering-type alkaloids.</title>
        <authorList>
            <person name="Wang B."/>
            <person name="Shu S."/>
            <person name="Song C."/>
            <person name="Liu Y."/>
        </authorList>
    </citation>
    <scope>NUCLEOTIDE SEQUENCE [LARGE SCALE GENOMIC DNA]</scope>
    <source>
        <strain evidence="3">HL-2020</strain>
        <tissue evidence="3">Leaf</tissue>
    </source>
</reference>
<organism evidence="3 4">
    <name type="scientific">Coptis chinensis</name>
    <dbReference type="NCBI Taxonomy" id="261450"/>
    <lineage>
        <taxon>Eukaryota</taxon>
        <taxon>Viridiplantae</taxon>
        <taxon>Streptophyta</taxon>
        <taxon>Embryophyta</taxon>
        <taxon>Tracheophyta</taxon>
        <taxon>Spermatophyta</taxon>
        <taxon>Magnoliopsida</taxon>
        <taxon>Ranunculales</taxon>
        <taxon>Ranunculaceae</taxon>
        <taxon>Coptidoideae</taxon>
        <taxon>Coptis</taxon>
    </lineage>
</organism>
<dbReference type="InterPro" id="IPR011990">
    <property type="entry name" value="TPR-like_helical_dom_sf"/>
</dbReference>
<feature type="repeat" description="PPR" evidence="2">
    <location>
        <begin position="244"/>
        <end position="278"/>
    </location>
</feature>
<protein>
    <recommendedName>
        <fullName evidence="5">Pentatricopeptide repeat-containing protein</fullName>
    </recommendedName>
</protein>
<evidence type="ECO:0000256" key="1">
    <source>
        <dbReference type="ARBA" id="ARBA00022737"/>
    </source>
</evidence>
<dbReference type="Pfam" id="PF01535">
    <property type="entry name" value="PPR"/>
    <property type="match status" value="1"/>
</dbReference>
<dbReference type="Pfam" id="PF13041">
    <property type="entry name" value="PPR_2"/>
    <property type="match status" value="3"/>
</dbReference>
<proteinExistence type="predicted"/>
<name>A0A835M3J3_9MAGN</name>
<sequence>MIRKVDIKNPVEQARIIRFCCLHEMGDMDYARILFDQILEPNVVIWNTMIRGYSRRKAPRDAALVYLEMLERGFGPDHYTFPFLLKAFNRQMTLDCGKGFHGKLFNKSSKRDVVSWNAMISGYNKIQRYQESQKLFNEMEKENVEPSAVTLVLVVSACAKLKDLETGMKVHQYVKDYRIATSLILENVMVDMYAACGKMDLALGLFDSMKVRDVITWTTMVSGFTNSGQLDRAREFFELMPERDYVSWTAMTDGYLKANHFKEALEIFREMQGANIRPDEFIMISILTTCAQLGALEVGEWIRIYIEKNKIKKDVFVASALIDMYSKCGNTKGALEIFEDMPHRDKFS</sequence>
<dbReference type="GO" id="GO:0003723">
    <property type="term" value="F:RNA binding"/>
    <property type="evidence" value="ECO:0007669"/>
    <property type="project" value="InterPro"/>
</dbReference>
<evidence type="ECO:0000313" key="3">
    <source>
        <dbReference type="EMBL" id="KAF9612699.1"/>
    </source>
</evidence>
<dbReference type="Proteomes" id="UP000631114">
    <property type="component" value="Unassembled WGS sequence"/>
</dbReference>
<dbReference type="OrthoDB" id="185373at2759"/>
<dbReference type="AlphaFoldDB" id="A0A835M3J3"/>
<feature type="repeat" description="PPR" evidence="2">
    <location>
        <begin position="213"/>
        <end position="243"/>
    </location>
</feature>
<dbReference type="InterPro" id="IPR002885">
    <property type="entry name" value="PPR_rpt"/>
</dbReference>
<feature type="repeat" description="PPR" evidence="2">
    <location>
        <begin position="112"/>
        <end position="146"/>
    </location>
</feature>
<dbReference type="EMBL" id="JADFTS010000003">
    <property type="protein sequence ID" value="KAF9612699.1"/>
    <property type="molecule type" value="Genomic_DNA"/>
</dbReference>
<dbReference type="NCBIfam" id="TIGR00756">
    <property type="entry name" value="PPR"/>
    <property type="match status" value="5"/>
</dbReference>
<evidence type="ECO:0000256" key="2">
    <source>
        <dbReference type="PROSITE-ProRule" id="PRU00708"/>
    </source>
</evidence>
<dbReference type="FunFam" id="1.25.40.10:FF:000348">
    <property type="entry name" value="Pentatricopeptide repeat-containing protein chloroplastic"/>
    <property type="match status" value="1"/>
</dbReference>
<dbReference type="PANTHER" id="PTHR47926">
    <property type="entry name" value="PENTATRICOPEPTIDE REPEAT-CONTAINING PROTEIN"/>
    <property type="match status" value="1"/>
</dbReference>
<keyword evidence="1" id="KW-0677">Repeat</keyword>
<feature type="repeat" description="PPR" evidence="2">
    <location>
        <begin position="314"/>
        <end position="348"/>
    </location>
</feature>
<gene>
    <name evidence="3" type="ORF">IFM89_003241</name>
</gene>
<comment type="caution">
    <text evidence="3">The sequence shown here is derived from an EMBL/GenBank/DDBJ whole genome shotgun (WGS) entry which is preliminary data.</text>
</comment>
<evidence type="ECO:0000313" key="4">
    <source>
        <dbReference type="Proteomes" id="UP000631114"/>
    </source>
</evidence>
<accession>A0A835M3J3</accession>
<dbReference type="InterPro" id="IPR046960">
    <property type="entry name" value="PPR_At4g14850-like_plant"/>
</dbReference>
<dbReference type="PROSITE" id="PS51375">
    <property type="entry name" value="PPR"/>
    <property type="match status" value="5"/>
</dbReference>
<evidence type="ECO:0008006" key="5">
    <source>
        <dbReference type="Google" id="ProtNLM"/>
    </source>
</evidence>